<dbReference type="AlphaFoldDB" id="A0A5N6ZBQ0"/>
<evidence type="ECO:0000313" key="2">
    <source>
        <dbReference type="EMBL" id="KAE8354593.1"/>
    </source>
</evidence>
<dbReference type="EMBL" id="ML739069">
    <property type="protein sequence ID" value="KAE8354593.1"/>
    <property type="molecule type" value="Genomic_DNA"/>
</dbReference>
<name>A0A5N6ZBQ0_9EURO</name>
<sequence>MSMYSTPSETIFFILHLFLHSLIFVLATREECMPMIHVCIVDDPIDEKIWNPQSTKHVTIPLTCQKPPPPNIQRQRQP</sequence>
<organism evidence="2 3">
    <name type="scientific">Aspergillus coremiiformis</name>
    <dbReference type="NCBI Taxonomy" id="138285"/>
    <lineage>
        <taxon>Eukaryota</taxon>
        <taxon>Fungi</taxon>
        <taxon>Dikarya</taxon>
        <taxon>Ascomycota</taxon>
        <taxon>Pezizomycotina</taxon>
        <taxon>Eurotiomycetes</taxon>
        <taxon>Eurotiomycetidae</taxon>
        <taxon>Eurotiales</taxon>
        <taxon>Aspergillaceae</taxon>
        <taxon>Aspergillus</taxon>
        <taxon>Aspergillus subgen. Circumdati</taxon>
    </lineage>
</organism>
<accession>A0A5N6ZBQ0</accession>
<keyword evidence="1" id="KW-0732">Signal</keyword>
<reference evidence="3" key="1">
    <citation type="submission" date="2019-04" db="EMBL/GenBank/DDBJ databases">
        <title>Friends and foes A comparative genomics studyof 23 Aspergillus species from section Flavi.</title>
        <authorList>
            <consortium name="DOE Joint Genome Institute"/>
            <person name="Kjaerbolling I."/>
            <person name="Vesth T."/>
            <person name="Frisvad J.C."/>
            <person name="Nybo J.L."/>
            <person name="Theobald S."/>
            <person name="Kildgaard S."/>
            <person name="Isbrandt T."/>
            <person name="Kuo A."/>
            <person name="Sato A."/>
            <person name="Lyhne E.K."/>
            <person name="Kogle M.E."/>
            <person name="Wiebenga A."/>
            <person name="Kun R.S."/>
            <person name="Lubbers R.J."/>
            <person name="Makela M.R."/>
            <person name="Barry K."/>
            <person name="Chovatia M."/>
            <person name="Clum A."/>
            <person name="Daum C."/>
            <person name="Haridas S."/>
            <person name="He G."/>
            <person name="LaButti K."/>
            <person name="Lipzen A."/>
            <person name="Mondo S."/>
            <person name="Riley R."/>
            <person name="Salamov A."/>
            <person name="Simmons B.A."/>
            <person name="Magnuson J.K."/>
            <person name="Henrissat B."/>
            <person name="Mortensen U.H."/>
            <person name="Larsen T.O."/>
            <person name="Devries R.P."/>
            <person name="Grigoriev I.V."/>
            <person name="Machida M."/>
            <person name="Baker S.E."/>
            <person name="Andersen M.R."/>
        </authorList>
    </citation>
    <scope>NUCLEOTIDE SEQUENCE [LARGE SCALE GENOMIC DNA]</scope>
    <source>
        <strain evidence="3">CBS 553.77</strain>
    </source>
</reference>
<feature type="chain" id="PRO_5024887494" evidence="1">
    <location>
        <begin position="28"/>
        <end position="78"/>
    </location>
</feature>
<proteinExistence type="predicted"/>
<evidence type="ECO:0000256" key="1">
    <source>
        <dbReference type="SAM" id="SignalP"/>
    </source>
</evidence>
<protein>
    <submittedName>
        <fullName evidence="2">Uncharacterized protein</fullName>
    </submittedName>
</protein>
<keyword evidence="3" id="KW-1185">Reference proteome</keyword>
<evidence type="ECO:0000313" key="3">
    <source>
        <dbReference type="Proteomes" id="UP000327118"/>
    </source>
</evidence>
<dbReference type="Proteomes" id="UP000327118">
    <property type="component" value="Unassembled WGS sequence"/>
</dbReference>
<feature type="signal peptide" evidence="1">
    <location>
        <begin position="1"/>
        <end position="27"/>
    </location>
</feature>
<gene>
    <name evidence="2" type="ORF">BDV28DRAFT_130638</name>
</gene>